<dbReference type="CDD" id="cd18032">
    <property type="entry name" value="DEXHc_RE_I_III_res"/>
    <property type="match status" value="1"/>
</dbReference>
<keyword evidence="2" id="KW-0347">Helicase</keyword>
<accession>A0ABR9RU20</accession>
<keyword evidence="3" id="KW-1185">Reference proteome</keyword>
<proteinExistence type="predicted"/>
<gene>
    <name evidence="2" type="ORF">IEQ44_10295</name>
</gene>
<keyword evidence="2" id="KW-0378">Hydrolase</keyword>
<evidence type="ECO:0000259" key="1">
    <source>
        <dbReference type="PROSITE" id="PS51192"/>
    </source>
</evidence>
<keyword evidence="2" id="KW-0547">Nucleotide-binding</keyword>
<dbReference type="PROSITE" id="PS51192">
    <property type="entry name" value="HELICASE_ATP_BIND_1"/>
    <property type="match status" value="1"/>
</dbReference>
<dbReference type="SMART" id="SM00487">
    <property type="entry name" value="DEXDc"/>
    <property type="match status" value="1"/>
</dbReference>
<dbReference type="PANTHER" id="PTHR47396:SF1">
    <property type="entry name" value="ATP-DEPENDENT HELICASE IRC3-RELATED"/>
    <property type="match status" value="1"/>
</dbReference>
<dbReference type="GO" id="GO:0004386">
    <property type="term" value="F:helicase activity"/>
    <property type="evidence" value="ECO:0007669"/>
    <property type="project" value="UniProtKB-KW"/>
</dbReference>
<dbReference type="Proteomes" id="UP000756387">
    <property type="component" value="Unassembled WGS sequence"/>
</dbReference>
<dbReference type="RefSeq" id="WP_193638360.1">
    <property type="nucleotide sequence ID" value="NZ_JADCSA010000008.1"/>
</dbReference>
<dbReference type="InterPro" id="IPR006935">
    <property type="entry name" value="Helicase/UvrB_N"/>
</dbReference>
<dbReference type="InterPro" id="IPR014001">
    <property type="entry name" value="Helicase_ATP-bd"/>
</dbReference>
<dbReference type="InterPro" id="IPR025202">
    <property type="entry name" value="PLD-like_dom"/>
</dbReference>
<name>A0ABR9RU20_9ACTN</name>
<dbReference type="Gene3D" id="3.40.50.300">
    <property type="entry name" value="P-loop containing nucleotide triphosphate hydrolases"/>
    <property type="match status" value="1"/>
</dbReference>
<keyword evidence="2" id="KW-0067">ATP-binding</keyword>
<comment type="caution">
    <text evidence="2">The sequence shown here is derived from an EMBL/GenBank/DDBJ whole genome shotgun (WGS) entry which is preliminary data.</text>
</comment>
<dbReference type="SUPFAM" id="SSF52540">
    <property type="entry name" value="P-loop containing nucleoside triphosphate hydrolases"/>
    <property type="match status" value="1"/>
</dbReference>
<dbReference type="EMBL" id="JADCSA010000008">
    <property type="protein sequence ID" value="MBE7325048.1"/>
    <property type="molecule type" value="Genomic_DNA"/>
</dbReference>
<reference evidence="2 3" key="1">
    <citation type="submission" date="2020-10" db="EMBL/GenBank/DDBJ databases">
        <title>Nocardioides sp. isolated from sludge.</title>
        <authorList>
            <person name="Zhang X."/>
        </authorList>
    </citation>
    <scope>NUCLEOTIDE SEQUENCE [LARGE SCALE GENOMIC DNA]</scope>
    <source>
        <strain evidence="2 3">Y6</strain>
    </source>
</reference>
<dbReference type="Gene3D" id="3.30.870.10">
    <property type="entry name" value="Endonuclease Chain A"/>
    <property type="match status" value="1"/>
</dbReference>
<dbReference type="PANTHER" id="PTHR47396">
    <property type="entry name" value="TYPE I RESTRICTION ENZYME ECOKI R PROTEIN"/>
    <property type="match status" value="1"/>
</dbReference>
<dbReference type="Pfam" id="PF13091">
    <property type="entry name" value="PLDc_2"/>
    <property type="match status" value="1"/>
</dbReference>
<dbReference type="InterPro" id="IPR027417">
    <property type="entry name" value="P-loop_NTPase"/>
</dbReference>
<evidence type="ECO:0000313" key="2">
    <source>
        <dbReference type="EMBL" id="MBE7325048.1"/>
    </source>
</evidence>
<organism evidence="2 3">
    <name type="scientific">Nocardioides malaquae</name>
    <dbReference type="NCBI Taxonomy" id="2773426"/>
    <lineage>
        <taxon>Bacteria</taxon>
        <taxon>Bacillati</taxon>
        <taxon>Actinomycetota</taxon>
        <taxon>Actinomycetes</taxon>
        <taxon>Propionibacteriales</taxon>
        <taxon>Nocardioidaceae</taxon>
        <taxon>Nocardioides</taxon>
    </lineage>
</organism>
<feature type="domain" description="Helicase ATP-binding" evidence="1">
    <location>
        <begin position="338"/>
        <end position="492"/>
    </location>
</feature>
<protein>
    <submittedName>
        <fullName evidence="2">DEAD/DEAH box helicase family protein</fullName>
    </submittedName>
</protein>
<dbReference type="Pfam" id="PF04851">
    <property type="entry name" value="ResIII"/>
    <property type="match status" value="1"/>
</dbReference>
<dbReference type="SUPFAM" id="SSF56024">
    <property type="entry name" value="Phospholipase D/nuclease"/>
    <property type="match status" value="1"/>
</dbReference>
<evidence type="ECO:0000313" key="3">
    <source>
        <dbReference type="Proteomes" id="UP000756387"/>
    </source>
</evidence>
<dbReference type="InterPro" id="IPR050742">
    <property type="entry name" value="Helicase_Restrict-Modif_Enz"/>
</dbReference>
<sequence length="568" mass="61721">MSGVAEEPGLRDSLVTRDLHRSLAAYGDRVVLEGLGNAEAVERLGKHLLTVARRMRAPKASDSLLQTVEIINQAVAALGGDFAEDQVLNPPRVLKGILPKTGLARTLPAHPHVPLTASELLVNGNGEPGFGTVLQGELDCAVNVDLICAFVGFTGLSALRQHLAGVVERGGRLRVITSTYLGATSAKAIDELVGMGAEVRINYQGHATKLHAKAWYFERGHEIDTAMVGSSNMSDAAFFTGLEWNVRLSQSDSPNVLNRVRQTFDSYWHDEQYELYDDSQRERLLAALAQAKGSGGARIAGASMAISQSEADLAAAYALTSLRAKPHQQVVLDRLALQREAFDEHRHLVVAATGTGKTVIAALDYARLCVAGQPRPRLLFVAHRKQILEQALSTFRFALKDPNFGGILAGGSSPTRDTHVFAMVQTLHQRLPGMTPDAYDVVYIDEAHHGTAQTWRDVINHFHPRELIGLTATPERTDGGSVADLFGGVYTTELRLWEAISDQLLCPFEYLGIDDGTDLTSVAWHGGSYALGELSEVLTRDDIQIRNVIRAVNTWVEAPSQMRALGFS</sequence>